<feature type="binding site" evidence="12">
    <location>
        <position position="145"/>
    </location>
    <ligand>
        <name>Zn(2+)</name>
        <dbReference type="ChEBI" id="CHEBI:29105"/>
    </ligand>
</feature>
<dbReference type="HOGENOM" id="CLU_096072_3_1_0"/>
<evidence type="ECO:0000256" key="6">
    <source>
        <dbReference type="ARBA" id="ARBA00022491"/>
    </source>
</evidence>
<dbReference type="Proteomes" id="UP000018914">
    <property type="component" value="Chromosome"/>
</dbReference>
<feature type="binding site" evidence="12">
    <location>
        <position position="102"/>
    </location>
    <ligand>
        <name>Zn(2+)</name>
        <dbReference type="ChEBI" id="CHEBI:29105"/>
    </ligand>
</feature>
<evidence type="ECO:0000256" key="1">
    <source>
        <dbReference type="ARBA" id="ARBA00004496"/>
    </source>
</evidence>
<evidence type="ECO:0000256" key="2">
    <source>
        <dbReference type="ARBA" id="ARBA00007957"/>
    </source>
</evidence>
<accession>W0DBU7</accession>
<keyword evidence="15" id="KW-1185">Reference proteome</keyword>
<dbReference type="PANTHER" id="PTHR33202">
    <property type="entry name" value="ZINC UPTAKE REGULATION PROTEIN"/>
    <property type="match status" value="1"/>
</dbReference>
<dbReference type="KEGG" id="trd:THERU_04160"/>
<comment type="cofactor">
    <cofactor evidence="12">
        <name>Zn(2+)</name>
        <dbReference type="ChEBI" id="CHEBI:29105"/>
    </cofactor>
    <text evidence="12">Binds 1 zinc ion per subunit.</text>
</comment>
<evidence type="ECO:0000256" key="7">
    <source>
        <dbReference type="ARBA" id="ARBA00022723"/>
    </source>
</evidence>
<feature type="binding site" evidence="13">
    <location>
        <position position="134"/>
    </location>
    <ligand>
        <name>Fe cation</name>
        <dbReference type="ChEBI" id="CHEBI:24875"/>
    </ligand>
</feature>
<evidence type="ECO:0000256" key="5">
    <source>
        <dbReference type="ARBA" id="ARBA00022490"/>
    </source>
</evidence>
<dbReference type="Gene3D" id="1.10.10.10">
    <property type="entry name" value="Winged helix-like DNA-binding domain superfamily/Winged helix DNA-binding domain"/>
    <property type="match status" value="1"/>
</dbReference>
<evidence type="ECO:0000256" key="3">
    <source>
        <dbReference type="ARBA" id="ARBA00011738"/>
    </source>
</evidence>
<evidence type="ECO:0000256" key="8">
    <source>
        <dbReference type="ARBA" id="ARBA00022833"/>
    </source>
</evidence>
<keyword evidence="7 12" id="KW-0479">Metal-binding</keyword>
<dbReference type="InterPro" id="IPR002481">
    <property type="entry name" value="FUR"/>
</dbReference>
<keyword evidence="11" id="KW-0804">Transcription</keyword>
<gene>
    <name evidence="14" type="ORF">THERU_04160</name>
</gene>
<dbReference type="InterPro" id="IPR036388">
    <property type="entry name" value="WH-like_DNA-bd_sf"/>
</dbReference>
<protein>
    <recommendedName>
        <fullName evidence="4">Ferric uptake regulation protein</fullName>
    </recommendedName>
</protein>
<dbReference type="InterPro" id="IPR043135">
    <property type="entry name" value="Fur_C"/>
</dbReference>
<dbReference type="CDD" id="cd07153">
    <property type="entry name" value="Fur_like"/>
    <property type="match status" value="1"/>
</dbReference>
<evidence type="ECO:0000313" key="15">
    <source>
        <dbReference type="Proteomes" id="UP000018914"/>
    </source>
</evidence>
<evidence type="ECO:0000256" key="4">
    <source>
        <dbReference type="ARBA" id="ARBA00020910"/>
    </source>
</evidence>
<evidence type="ECO:0000313" key="14">
    <source>
        <dbReference type="EMBL" id="AHE96004.1"/>
    </source>
</evidence>
<dbReference type="GO" id="GO:0045892">
    <property type="term" value="P:negative regulation of DNA-templated transcription"/>
    <property type="evidence" value="ECO:0007669"/>
    <property type="project" value="TreeGrafter"/>
</dbReference>
<dbReference type="EMBL" id="CP007028">
    <property type="protein sequence ID" value="AHE96004.1"/>
    <property type="molecule type" value="Genomic_DNA"/>
</dbReference>
<keyword evidence="9" id="KW-0805">Transcription regulation</keyword>
<dbReference type="PANTHER" id="PTHR33202:SF2">
    <property type="entry name" value="FERRIC UPTAKE REGULATION PROTEIN"/>
    <property type="match status" value="1"/>
</dbReference>
<name>W0DBU7_9AQUI</name>
<feature type="binding site" evidence="12">
    <location>
        <position position="142"/>
    </location>
    <ligand>
        <name>Zn(2+)</name>
        <dbReference type="ChEBI" id="CHEBI:29105"/>
    </ligand>
</feature>
<feature type="binding site" evidence="12">
    <location>
        <position position="105"/>
    </location>
    <ligand>
        <name>Zn(2+)</name>
        <dbReference type="ChEBI" id="CHEBI:29105"/>
    </ligand>
</feature>
<comment type="subunit">
    <text evidence="3">Homodimer.</text>
</comment>
<keyword evidence="10" id="KW-0238">DNA-binding</keyword>
<keyword evidence="6" id="KW-0678">Repressor</keyword>
<comment type="cofactor">
    <cofactor evidence="13">
        <name>Mn(2+)</name>
        <dbReference type="ChEBI" id="CHEBI:29035"/>
    </cofactor>
    <cofactor evidence="13">
        <name>Fe(2+)</name>
        <dbReference type="ChEBI" id="CHEBI:29033"/>
    </cofactor>
    <text evidence="13">Binds 1 Mn(2+) or Fe(2+) ion per subunit.</text>
</comment>
<dbReference type="GO" id="GO:1900376">
    <property type="term" value="P:regulation of secondary metabolite biosynthetic process"/>
    <property type="evidence" value="ECO:0007669"/>
    <property type="project" value="TreeGrafter"/>
</dbReference>
<dbReference type="OrthoDB" id="8659436at2"/>
<dbReference type="RefSeq" id="WP_038532103.1">
    <property type="nucleotide sequence ID" value="NZ_CP007028.1"/>
</dbReference>
<keyword evidence="13" id="KW-0408">Iron</keyword>
<dbReference type="InterPro" id="IPR036390">
    <property type="entry name" value="WH_DNA-bd_sf"/>
</dbReference>
<organism evidence="15">
    <name type="scientific">Thermocrinis ruber</name>
    <dbReference type="NCBI Taxonomy" id="75906"/>
    <lineage>
        <taxon>Bacteria</taxon>
        <taxon>Pseudomonadati</taxon>
        <taxon>Aquificota</taxon>
        <taxon>Aquificia</taxon>
        <taxon>Aquificales</taxon>
        <taxon>Aquificaceae</taxon>
        <taxon>Thermocrinis</taxon>
    </lineage>
</organism>
<dbReference type="GO" id="GO:0005829">
    <property type="term" value="C:cytosol"/>
    <property type="evidence" value="ECO:0007669"/>
    <property type="project" value="TreeGrafter"/>
</dbReference>
<comment type="subcellular location">
    <subcellularLocation>
        <location evidence="1">Cytoplasm</location>
    </subcellularLocation>
</comment>
<evidence type="ECO:0000256" key="12">
    <source>
        <dbReference type="PIRSR" id="PIRSR602481-1"/>
    </source>
</evidence>
<sequence>MQGDLENLKRDFERFLKSRGGKITKGRFEIIDMIANYGTHFEIEDLVRWISSRNKNVASRSTIYRTVRLLQEFGAIREVIKLNNRTIYEFVVGKQHHEHLICVECGKIIEFNKEEIEQLQEKVCEEYDFTPINHRLEIFGICSDCKEKRRENRVG</sequence>
<keyword evidence="8 12" id="KW-0862">Zinc</keyword>
<proteinExistence type="inferred from homology"/>
<evidence type="ECO:0000256" key="11">
    <source>
        <dbReference type="ARBA" id="ARBA00023163"/>
    </source>
</evidence>
<dbReference type="eggNOG" id="COG0735">
    <property type="taxonomic scope" value="Bacteria"/>
</dbReference>
<dbReference type="GO" id="GO:0003700">
    <property type="term" value="F:DNA-binding transcription factor activity"/>
    <property type="evidence" value="ECO:0007669"/>
    <property type="project" value="InterPro"/>
</dbReference>
<keyword evidence="5" id="KW-0963">Cytoplasm</keyword>
<dbReference type="PATRIC" id="fig|75906.3.peg.808"/>
<dbReference type="GO" id="GO:0008270">
    <property type="term" value="F:zinc ion binding"/>
    <property type="evidence" value="ECO:0007669"/>
    <property type="project" value="TreeGrafter"/>
</dbReference>
<dbReference type="STRING" id="75906.THERU_04160"/>
<dbReference type="Pfam" id="PF01475">
    <property type="entry name" value="FUR"/>
    <property type="match status" value="1"/>
</dbReference>
<dbReference type="Gene3D" id="3.30.1490.190">
    <property type="match status" value="1"/>
</dbReference>
<evidence type="ECO:0000256" key="9">
    <source>
        <dbReference type="ARBA" id="ARBA00023015"/>
    </source>
</evidence>
<dbReference type="AlphaFoldDB" id="W0DBU7"/>
<feature type="binding site" evidence="13">
    <location>
        <position position="117"/>
    </location>
    <ligand>
        <name>Fe cation</name>
        <dbReference type="ChEBI" id="CHEBI:24875"/>
    </ligand>
</feature>
<evidence type="ECO:0000256" key="10">
    <source>
        <dbReference type="ARBA" id="ARBA00023125"/>
    </source>
</evidence>
<reference evidence="14 15" key="1">
    <citation type="submission" date="2013-12" db="EMBL/GenBank/DDBJ databases">
        <authorList>
            <consortium name="DOE Joint Genome Institute"/>
            <person name="Eisen J."/>
            <person name="Huntemann M."/>
            <person name="Han J."/>
            <person name="Chen A."/>
            <person name="Kyrpides N."/>
            <person name="Mavromatis K."/>
            <person name="Markowitz V."/>
            <person name="Palaniappan K."/>
            <person name="Ivanova N."/>
            <person name="Schaumberg A."/>
            <person name="Pati A."/>
            <person name="Liolios K."/>
            <person name="Nordberg H.P."/>
            <person name="Cantor M.N."/>
            <person name="Hua S.X."/>
            <person name="Woyke T."/>
        </authorList>
    </citation>
    <scope>NUCLEOTIDE SEQUENCE [LARGE SCALE GENOMIC DNA]</scope>
    <source>
        <strain evidence="14 15">DSM 23557</strain>
    </source>
</reference>
<dbReference type="GO" id="GO:0000976">
    <property type="term" value="F:transcription cis-regulatory region binding"/>
    <property type="evidence" value="ECO:0007669"/>
    <property type="project" value="TreeGrafter"/>
</dbReference>
<feature type="binding site" evidence="13">
    <location>
        <position position="96"/>
    </location>
    <ligand>
        <name>Fe cation</name>
        <dbReference type="ChEBI" id="CHEBI:24875"/>
    </ligand>
</feature>
<evidence type="ECO:0000256" key="13">
    <source>
        <dbReference type="PIRSR" id="PIRSR602481-2"/>
    </source>
</evidence>
<comment type="similarity">
    <text evidence="2">Belongs to the Fur family.</text>
</comment>
<dbReference type="SUPFAM" id="SSF46785">
    <property type="entry name" value="Winged helix' DNA-binding domain"/>
    <property type="match status" value="1"/>
</dbReference>